<accession>A0ABS5TJU8</accession>
<keyword evidence="4" id="KW-1185">Reference proteome</keyword>
<evidence type="ECO:0000259" key="2">
    <source>
        <dbReference type="SMART" id="SM00943"/>
    </source>
</evidence>
<dbReference type="CDD" id="cd04859">
    <property type="entry name" value="Prim_Pol"/>
    <property type="match status" value="1"/>
</dbReference>
<reference evidence="3 4" key="1">
    <citation type="submission" date="2021-05" db="EMBL/GenBank/DDBJ databases">
        <title>Kineosporia and Streptomyces sp. nov. two new marine actinobacteria isolated from Coral.</title>
        <authorList>
            <person name="Buangrab K."/>
            <person name="Sutthacheep M."/>
            <person name="Yeemin T."/>
            <person name="Harunari E."/>
            <person name="Igarashi Y."/>
            <person name="Kanchanasin P."/>
            <person name="Tanasupawat S."/>
            <person name="Phongsopitanun W."/>
        </authorList>
    </citation>
    <scope>NUCLEOTIDE SEQUENCE [LARGE SCALE GENOMIC DNA]</scope>
    <source>
        <strain evidence="3 4">J2-2</strain>
    </source>
</reference>
<evidence type="ECO:0000313" key="3">
    <source>
        <dbReference type="EMBL" id="MBT0771367.1"/>
    </source>
</evidence>
<feature type="region of interest" description="Disordered" evidence="1">
    <location>
        <begin position="364"/>
        <end position="386"/>
    </location>
</feature>
<comment type="caution">
    <text evidence="3">The sequence shown here is derived from an EMBL/GenBank/DDBJ whole genome shotgun (WGS) entry which is preliminary data.</text>
</comment>
<organism evidence="3 4">
    <name type="scientific">Kineosporia corallincola</name>
    <dbReference type="NCBI Taxonomy" id="2835133"/>
    <lineage>
        <taxon>Bacteria</taxon>
        <taxon>Bacillati</taxon>
        <taxon>Actinomycetota</taxon>
        <taxon>Actinomycetes</taxon>
        <taxon>Kineosporiales</taxon>
        <taxon>Kineosporiaceae</taxon>
        <taxon>Kineosporia</taxon>
    </lineage>
</organism>
<dbReference type="InterPro" id="IPR015330">
    <property type="entry name" value="DNA_primase/pol_bifunc_N"/>
</dbReference>
<dbReference type="Proteomes" id="UP001197247">
    <property type="component" value="Unassembled WGS sequence"/>
</dbReference>
<name>A0ABS5TJU8_9ACTN</name>
<evidence type="ECO:0000313" key="4">
    <source>
        <dbReference type="Proteomes" id="UP001197247"/>
    </source>
</evidence>
<proteinExistence type="predicted"/>
<sequence length="386" mass="39981">MRDPVALVFPVDLAPQSLDTDPSTVRPTPLEVTVNRASTLPSTRGTAGTTRRDQLVPAALAYAARGWHVFPLRVGDKRPAFPDHAADRCTGRDPRCRRAGRHVTWEERATTDPARIRAAWTSAPYGIGIATGPSGLLVIDLDQPKPDRGGAIERPPTEFDEPGITDGADVFAARCARAGHPAPLDTYTVSTGSGGTHLYFIAPTGPKAPELRCTAGHLGWLIDTRAHGGYVVAAPSTVAGRAYLADDPDAGAAPLPGWLADALTPAPLPAQVPAPINLRTGGAGGNERMRAYLESAMNGAVQAVHAAPGGQRNRAVYGAAVQLGQLVAGGALTAETVRAALLSAAITVGQSEAEAVRTIASGMRNGAGRPRYVPDSPASPARGRAA</sequence>
<dbReference type="SMART" id="SM00943">
    <property type="entry name" value="Prim-Pol"/>
    <property type="match status" value="1"/>
</dbReference>
<dbReference type="Pfam" id="PF09250">
    <property type="entry name" value="Prim-Pol"/>
    <property type="match status" value="1"/>
</dbReference>
<dbReference type="EMBL" id="JAHBAY010000008">
    <property type="protein sequence ID" value="MBT0771367.1"/>
    <property type="molecule type" value="Genomic_DNA"/>
</dbReference>
<protein>
    <submittedName>
        <fullName evidence="3">Bifunctional DNA primase/polymerase</fullName>
    </submittedName>
</protein>
<dbReference type="SUPFAM" id="SSF56747">
    <property type="entry name" value="Prim-pol domain"/>
    <property type="match status" value="1"/>
</dbReference>
<gene>
    <name evidence="3" type="ORF">KIH74_20685</name>
</gene>
<evidence type="ECO:0000256" key="1">
    <source>
        <dbReference type="SAM" id="MobiDB-lite"/>
    </source>
</evidence>
<dbReference type="RefSeq" id="WP_214157654.1">
    <property type="nucleotide sequence ID" value="NZ_JAHBAY010000008.1"/>
</dbReference>
<feature type="domain" description="DNA primase/polymerase bifunctional N-terminal" evidence="2">
    <location>
        <begin position="59"/>
        <end position="259"/>
    </location>
</feature>